<name>A0ABD3ICQ7_9MARC</name>
<comment type="caution">
    <text evidence="1">The sequence shown here is derived from an EMBL/GenBank/DDBJ whole genome shotgun (WGS) entry which is preliminary data.</text>
</comment>
<proteinExistence type="predicted"/>
<protein>
    <submittedName>
        <fullName evidence="1">Uncharacterized protein</fullName>
    </submittedName>
</protein>
<evidence type="ECO:0000313" key="1">
    <source>
        <dbReference type="EMBL" id="KAL3701286.1"/>
    </source>
</evidence>
<dbReference type="Proteomes" id="UP001633002">
    <property type="component" value="Unassembled WGS sequence"/>
</dbReference>
<keyword evidence="2" id="KW-1185">Reference proteome</keyword>
<dbReference type="AlphaFoldDB" id="A0ABD3ICQ7"/>
<sequence length="91" mass="10177">MASQKRVQLRLKTFPWQKDADISSSPGPVALGRQSNLTSGEEFNLSTMAFKWIDSVGSHVIPVWSMKKENKKRLGARAVGICDNLSRCREV</sequence>
<reference evidence="1 2" key="1">
    <citation type="submission" date="2024-09" db="EMBL/GenBank/DDBJ databases">
        <title>Chromosome-scale assembly of Riccia sorocarpa.</title>
        <authorList>
            <person name="Paukszto L."/>
        </authorList>
    </citation>
    <scope>NUCLEOTIDE SEQUENCE [LARGE SCALE GENOMIC DNA]</scope>
    <source>
        <strain evidence="1">LP-2024</strain>
        <tissue evidence="1">Aerial parts of the thallus</tissue>
    </source>
</reference>
<gene>
    <name evidence="1" type="ORF">R1sor_019308</name>
</gene>
<evidence type="ECO:0000313" key="2">
    <source>
        <dbReference type="Proteomes" id="UP001633002"/>
    </source>
</evidence>
<organism evidence="1 2">
    <name type="scientific">Riccia sorocarpa</name>
    <dbReference type="NCBI Taxonomy" id="122646"/>
    <lineage>
        <taxon>Eukaryota</taxon>
        <taxon>Viridiplantae</taxon>
        <taxon>Streptophyta</taxon>
        <taxon>Embryophyta</taxon>
        <taxon>Marchantiophyta</taxon>
        <taxon>Marchantiopsida</taxon>
        <taxon>Marchantiidae</taxon>
        <taxon>Marchantiales</taxon>
        <taxon>Ricciaceae</taxon>
        <taxon>Riccia</taxon>
    </lineage>
</organism>
<dbReference type="EMBL" id="JBJQOH010000001">
    <property type="protein sequence ID" value="KAL3701286.1"/>
    <property type="molecule type" value="Genomic_DNA"/>
</dbReference>
<accession>A0ABD3ICQ7</accession>